<sequence length="327" mass="38256">MELWRAAEEAKFTAQLKKREQTLMATLAEEWHKRDSQREIICRKKLSEYQALEEKLRNTLIELATRERQLTAGEAELVRLKQENARELEVRRKELNQQSQVQIRDLESQMKLEKKNSEHWKSQIVEWRSKYASLEEENNSLRNEINGRLKRSVDNKASNETPSINNEVARLTAELAVARATLSETECRLVEVERGRARYRQLWTKSLHELAKVKQEADEATRISLAQKEAELEQLKSYYLNVDEKRPTSQDLKEVTDGNLERSKMNEEMTTEINVSDVKSVVDEKIEAQITRLIEERDGLLNTGVYENSDSLIVDLDRQIRYLLGKI</sequence>
<feature type="coiled-coil region" evidence="1">
    <location>
        <begin position="42"/>
        <end position="188"/>
    </location>
</feature>
<protein>
    <recommendedName>
        <fullName evidence="4">Centrosomal protein of 162 kDa</fullName>
    </recommendedName>
</protein>
<dbReference type="PANTHER" id="PTHR21574">
    <property type="entry name" value="CENTROSOMAL PROTEIN OF 120 KDA"/>
    <property type="match status" value="1"/>
</dbReference>
<evidence type="ECO:0000256" key="1">
    <source>
        <dbReference type="SAM" id="Coils"/>
    </source>
</evidence>
<evidence type="ECO:0000313" key="2">
    <source>
        <dbReference type="EMBL" id="VDO76097.1"/>
    </source>
</evidence>
<accession>A0A3P7YX51</accession>
<dbReference type="Proteomes" id="UP000277204">
    <property type="component" value="Unassembled WGS sequence"/>
</dbReference>
<keyword evidence="3" id="KW-1185">Reference proteome</keyword>
<reference evidence="2 3" key="1">
    <citation type="submission" date="2018-11" db="EMBL/GenBank/DDBJ databases">
        <authorList>
            <consortium name="Pathogen Informatics"/>
        </authorList>
    </citation>
    <scope>NUCLEOTIDE SEQUENCE [LARGE SCALE GENOMIC DNA]</scope>
    <source>
        <strain evidence="2 3">Zambia</strain>
    </source>
</reference>
<dbReference type="InterPro" id="IPR039893">
    <property type="entry name" value="CEP120-like"/>
</dbReference>
<evidence type="ECO:0000313" key="3">
    <source>
        <dbReference type="Proteomes" id="UP000277204"/>
    </source>
</evidence>
<dbReference type="EMBL" id="UZAI01002974">
    <property type="protein sequence ID" value="VDO76097.1"/>
    <property type="molecule type" value="Genomic_DNA"/>
</dbReference>
<dbReference type="GO" id="GO:0005815">
    <property type="term" value="C:microtubule organizing center"/>
    <property type="evidence" value="ECO:0007669"/>
    <property type="project" value="TreeGrafter"/>
</dbReference>
<dbReference type="AlphaFoldDB" id="A0A3P7YX51"/>
<dbReference type="PANTHER" id="PTHR21574:SF0">
    <property type="entry name" value="CENTROSOMAL PROTEIN OF 120 KDA"/>
    <property type="match status" value="1"/>
</dbReference>
<dbReference type="GO" id="GO:0010564">
    <property type="term" value="P:regulation of cell cycle process"/>
    <property type="evidence" value="ECO:0007669"/>
    <property type="project" value="TreeGrafter"/>
</dbReference>
<gene>
    <name evidence="2" type="ORF">SMRZ_LOCUS7392</name>
</gene>
<keyword evidence="1" id="KW-0175">Coiled coil</keyword>
<evidence type="ECO:0008006" key="4">
    <source>
        <dbReference type="Google" id="ProtNLM"/>
    </source>
</evidence>
<organism evidence="2 3">
    <name type="scientific">Schistosoma margrebowiei</name>
    <dbReference type="NCBI Taxonomy" id="48269"/>
    <lineage>
        <taxon>Eukaryota</taxon>
        <taxon>Metazoa</taxon>
        <taxon>Spiralia</taxon>
        <taxon>Lophotrochozoa</taxon>
        <taxon>Platyhelminthes</taxon>
        <taxon>Trematoda</taxon>
        <taxon>Digenea</taxon>
        <taxon>Strigeidida</taxon>
        <taxon>Schistosomatoidea</taxon>
        <taxon>Schistosomatidae</taxon>
        <taxon>Schistosoma</taxon>
    </lineage>
</organism>
<name>A0A3P7YX51_9TREM</name>
<proteinExistence type="predicted"/>